<dbReference type="EMBL" id="QPEX01000006">
    <property type="protein sequence ID" value="RCS56004.1"/>
    <property type="molecule type" value="Genomic_DNA"/>
</dbReference>
<feature type="transmembrane region" description="Helical" evidence="2">
    <location>
        <begin position="95"/>
        <end position="117"/>
    </location>
</feature>
<feature type="compositionally biased region" description="Polar residues" evidence="1">
    <location>
        <begin position="1"/>
        <end position="11"/>
    </location>
</feature>
<dbReference type="Proteomes" id="UP000253562">
    <property type="component" value="Unassembled WGS sequence"/>
</dbReference>
<protein>
    <submittedName>
        <fullName evidence="3">Uncharacterized protein</fullName>
    </submittedName>
</protein>
<feature type="transmembrane region" description="Helical" evidence="2">
    <location>
        <begin position="55"/>
        <end position="75"/>
    </location>
</feature>
<accession>A0A368KZR1</accession>
<keyword evidence="2" id="KW-0812">Transmembrane</keyword>
<evidence type="ECO:0000313" key="3">
    <source>
        <dbReference type="EMBL" id="RCS56004.1"/>
    </source>
</evidence>
<evidence type="ECO:0000256" key="1">
    <source>
        <dbReference type="SAM" id="MobiDB-lite"/>
    </source>
</evidence>
<evidence type="ECO:0000256" key="2">
    <source>
        <dbReference type="SAM" id="Phobius"/>
    </source>
</evidence>
<keyword evidence="2" id="KW-0472">Membrane</keyword>
<organism evidence="3 4">
    <name type="scientific">Bremerella cremea</name>
    <dbReference type="NCBI Taxonomy" id="1031537"/>
    <lineage>
        <taxon>Bacteria</taxon>
        <taxon>Pseudomonadati</taxon>
        <taxon>Planctomycetota</taxon>
        <taxon>Planctomycetia</taxon>
        <taxon>Pirellulales</taxon>
        <taxon>Pirellulaceae</taxon>
        <taxon>Bremerella</taxon>
    </lineage>
</organism>
<proteinExistence type="predicted"/>
<sequence>MTPPESNNPFASPTDPRESKVTPEEVMRSVRIGWIMPIVSGLGVGQYAMIAGFEFSLAVLVVVLLTSGLSLLVGIRFTLRAFTLRRYNPHVGPQIGWAIVGNLLMAVLFVACTIRLFNVDWSDFSNAIY</sequence>
<feature type="region of interest" description="Disordered" evidence="1">
    <location>
        <begin position="1"/>
        <end position="22"/>
    </location>
</feature>
<dbReference type="AlphaFoldDB" id="A0A368KZR1"/>
<gene>
    <name evidence="3" type="ORF">DTL42_01045</name>
</gene>
<evidence type="ECO:0000313" key="4">
    <source>
        <dbReference type="Proteomes" id="UP000253562"/>
    </source>
</evidence>
<dbReference type="RefSeq" id="WP_114366827.1">
    <property type="nucleotide sequence ID" value="NZ_QPEX01000006.1"/>
</dbReference>
<name>A0A368KZR1_9BACT</name>
<comment type="caution">
    <text evidence="3">The sequence shown here is derived from an EMBL/GenBank/DDBJ whole genome shotgun (WGS) entry which is preliminary data.</text>
</comment>
<keyword evidence="2" id="KW-1133">Transmembrane helix</keyword>
<reference evidence="3 4" key="1">
    <citation type="submission" date="2018-07" db="EMBL/GenBank/DDBJ databases">
        <title>Comparative genomes isolates from brazilian mangrove.</title>
        <authorList>
            <person name="De Araujo J.E."/>
            <person name="Taketani R.G."/>
            <person name="Silva M.C.P."/>
            <person name="Lourenco M.V."/>
            <person name="Oliveira V.M."/>
            <person name="Andreote F.D."/>
        </authorList>
    </citation>
    <scope>NUCLEOTIDE SEQUENCE [LARGE SCALE GENOMIC DNA]</scope>
    <source>
        <strain evidence="3 4">HEX PRIS-MGV</strain>
    </source>
</reference>